<dbReference type="Proteomes" id="UP000070620">
    <property type="component" value="Unassembled WGS sequence"/>
</dbReference>
<organism evidence="2 3">
    <name type="scientific">Micromonospora rosaria</name>
    <dbReference type="NCBI Taxonomy" id="47874"/>
    <lineage>
        <taxon>Bacteria</taxon>
        <taxon>Bacillati</taxon>
        <taxon>Actinomycetota</taxon>
        <taxon>Actinomycetes</taxon>
        <taxon>Micromonosporales</taxon>
        <taxon>Micromonosporaceae</taxon>
        <taxon>Micromonospora</taxon>
    </lineage>
</organism>
<dbReference type="AlphaFoldDB" id="A0A136PYR0"/>
<evidence type="ECO:0000313" key="3">
    <source>
        <dbReference type="Proteomes" id="UP000070620"/>
    </source>
</evidence>
<proteinExistence type="predicted"/>
<keyword evidence="1" id="KW-0812">Transmembrane</keyword>
<feature type="transmembrane region" description="Helical" evidence="1">
    <location>
        <begin position="83"/>
        <end position="102"/>
    </location>
</feature>
<keyword evidence="1" id="KW-1133">Transmembrane helix</keyword>
<keyword evidence="1" id="KW-0472">Membrane</keyword>
<dbReference type="RefSeq" id="WP_067359791.1">
    <property type="nucleotide sequence ID" value="NZ_JBIUBN010000003.1"/>
</dbReference>
<gene>
    <name evidence="2" type="ORF">AWW66_03215</name>
</gene>
<comment type="caution">
    <text evidence="2">The sequence shown here is derived from an EMBL/GenBank/DDBJ whole genome shotgun (WGS) entry which is preliminary data.</text>
</comment>
<name>A0A136PYR0_9ACTN</name>
<keyword evidence="3" id="KW-1185">Reference proteome</keyword>
<feature type="transmembrane region" description="Helical" evidence="1">
    <location>
        <begin position="15"/>
        <end position="36"/>
    </location>
</feature>
<protein>
    <submittedName>
        <fullName evidence="2">Uncharacterized protein</fullName>
    </submittedName>
</protein>
<evidence type="ECO:0000256" key="1">
    <source>
        <dbReference type="SAM" id="Phobius"/>
    </source>
</evidence>
<sequence length="109" mass="11979">MQTLTLKAGELGRSWHAAHILLSILTLGWWLPIYGIHAAISAITRPTVAVEIPEGHRVEYRTGWPNVLGPDEYLEPRTAWEKVLRVAGYVSPVLIVAAVVAGNSRVGSW</sequence>
<dbReference type="OrthoDB" id="3392007at2"/>
<evidence type="ECO:0000313" key="2">
    <source>
        <dbReference type="EMBL" id="KXK63336.1"/>
    </source>
</evidence>
<accession>A0A136PYR0</accession>
<reference evidence="2 3" key="1">
    <citation type="submission" date="2016-01" db="EMBL/GenBank/DDBJ databases">
        <title>Whole genome sequence and analysis of Micromonospora rosaria DSM 803, which can produce antibacterial substance rosamicin.</title>
        <authorList>
            <person name="Yang H."/>
            <person name="He X."/>
            <person name="Zhu D."/>
        </authorList>
    </citation>
    <scope>NUCLEOTIDE SEQUENCE [LARGE SCALE GENOMIC DNA]</scope>
    <source>
        <strain evidence="2 3">DSM 803</strain>
    </source>
</reference>
<dbReference type="EMBL" id="LRQV01000006">
    <property type="protein sequence ID" value="KXK63336.1"/>
    <property type="molecule type" value="Genomic_DNA"/>
</dbReference>